<dbReference type="EMBL" id="JACGWJ010000023">
    <property type="protein sequence ID" value="KAL0325499.1"/>
    <property type="molecule type" value="Genomic_DNA"/>
</dbReference>
<evidence type="ECO:0000256" key="4">
    <source>
        <dbReference type="SAM" id="SignalP"/>
    </source>
</evidence>
<reference evidence="6" key="1">
    <citation type="submission" date="2020-06" db="EMBL/GenBank/DDBJ databases">
        <authorList>
            <person name="Li T."/>
            <person name="Hu X."/>
            <person name="Zhang T."/>
            <person name="Song X."/>
            <person name="Zhang H."/>
            <person name="Dai N."/>
            <person name="Sheng W."/>
            <person name="Hou X."/>
            <person name="Wei L."/>
        </authorList>
    </citation>
    <scope>NUCLEOTIDE SEQUENCE</scope>
    <source>
        <strain evidence="6">G02</strain>
        <tissue evidence="6">Leaf</tissue>
    </source>
</reference>
<dbReference type="Gene3D" id="1.20.140.40">
    <property type="entry name" value="Invertase/pectin methylesterase inhibitor family protein"/>
    <property type="match status" value="1"/>
</dbReference>
<dbReference type="InterPro" id="IPR052421">
    <property type="entry name" value="PCW_Enzyme_Inhibitor"/>
</dbReference>
<evidence type="ECO:0000256" key="2">
    <source>
        <dbReference type="ARBA" id="ARBA00023157"/>
    </source>
</evidence>
<evidence type="ECO:0000256" key="3">
    <source>
        <dbReference type="ARBA" id="ARBA00038471"/>
    </source>
</evidence>
<proteinExistence type="inferred from homology"/>
<feature type="signal peptide" evidence="4">
    <location>
        <begin position="1"/>
        <end position="21"/>
    </location>
</feature>
<dbReference type="PANTHER" id="PTHR36710">
    <property type="entry name" value="PECTINESTERASE INHIBITOR-LIKE"/>
    <property type="match status" value="1"/>
</dbReference>
<dbReference type="InterPro" id="IPR034086">
    <property type="entry name" value="PMEI_plant"/>
</dbReference>
<protein>
    <recommendedName>
        <fullName evidence="5">Pectinesterase inhibitor domain-containing protein</fullName>
    </recommendedName>
</protein>
<dbReference type="GO" id="GO:0046910">
    <property type="term" value="F:pectinesterase inhibitor activity"/>
    <property type="evidence" value="ECO:0007669"/>
    <property type="project" value="InterPro"/>
</dbReference>
<comment type="caution">
    <text evidence="6">The sequence shown here is derived from an EMBL/GenBank/DDBJ whole genome shotgun (WGS) entry which is preliminary data.</text>
</comment>
<dbReference type="AlphaFoldDB" id="A0AAW2M249"/>
<organism evidence="6">
    <name type="scientific">Sesamum radiatum</name>
    <name type="common">Black benniseed</name>
    <dbReference type="NCBI Taxonomy" id="300843"/>
    <lineage>
        <taxon>Eukaryota</taxon>
        <taxon>Viridiplantae</taxon>
        <taxon>Streptophyta</taxon>
        <taxon>Embryophyta</taxon>
        <taxon>Tracheophyta</taxon>
        <taxon>Spermatophyta</taxon>
        <taxon>Magnoliopsida</taxon>
        <taxon>eudicotyledons</taxon>
        <taxon>Gunneridae</taxon>
        <taxon>Pentapetalae</taxon>
        <taxon>asterids</taxon>
        <taxon>lamiids</taxon>
        <taxon>Lamiales</taxon>
        <taxon>Pedaliaceae</taxon>
        <taxon>Sesamum</taxon>
    </lineage>
</organism>
<dbReference type="CDD" id="cd15797">
    <property type="entry name" value="PMEI"/>
    <property type="match status" value="1"/>
</dbReference>
<gene>
    <name evidence="6" type="ORF">Sradi_5119200</name>
</gene>
<accession>A0AAW2M249</accession>
<evidence type="ECO:0000313" key="6">
    <source>
        <dbReference type="EMBL" id="KAL0325499.1"/>
    </source>
</evidence>
<dbReference type="SUPFAM" id="SSF101148">
    <property type="entry name" value="Plant invertase/pectin methylesterase inhibitor"/>
    <property type="match status" value="1"/>
</dbReference>
<dbReference type="SMART" id="SM00856">
    <property type="entry name" value="PMEI"/>
    <property type="match status" value="1"/>
</dbReference>
<sequence>MFSSFLLVFLTFVSLTFVCSCSLITSTPFRDHVKQSSPDLIQSICSQTQNPAYCQQLLQPLYRPGESLRDLGQSAFFSVSKLVFFTYDEIHIREVKTVTDPVLNKIYHKCGALYTAAINALDKAKGFLKSGDFQKLPNLVSLALNQPALCDSSFTPPTVEPADFKNLNNEARDACSVILAISNRLVSGKKNL</sequence>
<evidence type="ECO:0000256" key="1">
    <source>
        <dbReference type="ARBA" id="ARBA00022729"/>
    </source>
</evidence>
<dbReference type="InterPro" id="IPR006501">
    <property type="entry name" value="Pectinesterase_inhib_dom"/>
</dbReference>
<reference evidence="6" key="2">
    <citation type="journal article" date="2024" name="Plant">
        <title>Genomic evolution and insights into agronomic trait innovations of Sesamum species.</title>
        <authorList>
            <person name="Miao H."/>
            <person name="Wang L."/>
            <person name="Qu L."/>
            <person name="Liu H."/>
            <person name="Sun Y."/>
            <person name="Le M."/>
            <person name="Wang Q."/>
            <person name="Wei S."/>
            <person name="Zheng Y."/>
            <person name="Lin W."/>
            <person name="Duan Y."/>
            <person name="Cao H."/>
            <person name="Xiong S."/>
            <person name="Wang X."/>
            <person name="Wei L."/>
            <person name="Li C."/>
            <person name="Ma Q."/>
            <person name="Ju M."/>
            <person name="Zhao R."/>
            <person name="Li G."/>
            <person name="Mu C."/>
            <person name="Tian Q."/>
            <person name="Mei H."/>
            <person name="Zhang T."/>
            <person name="Gao T."/>
            <person name="Zhang H."/>
        </authorList>
    </citation>
    <scope>NUCLEOTIDE SEQUENCE</scope>
    <source>
        <strain evidence="6">G02</strain>
    </source>
</reference>
<comment type="similarity">
    <text evidence="3">Belongs to the PMEI family.</text>
</comment>
<evidence type="ECO:0000259" key="5">
    <source>
        <dbReference type="SMART" id="SM00856"/>
    </source>
</evidence>
<feature type="domain" description="Pectinesterase inhibitor" evidence="5">
    <location>
        <begin position="36"/>
        <end position="181"/>
    </location>
</feature>
<dbReference type="PANTHER" id="PTHR36710:SF4">
    <property type="entry name" value="PLANT INVERTASE_PECTIN METHYLESTERASE INHIBITOR SUPERFAMILY PROTEIN"/>
    <property type="match status" value="1"/>
</dbReference>
<dbReference type="Pfam" id="PF04043">
    <property type="entry name" value="PMEI"/>
    <property type="match status" value="1"/>
</dbReference>
<feature type="chain" id="PRO_5043509123" description="Pectinesterase inhibitor domain-containing protein" evidence="4">
    <location>
        <begin position="22"/>
        <end position="192"/>
    </location>
</feature>
<name>A0AAW2M249_SESRA</name>
<keyword evidence="2" id="KW-1015">Disulfide bond</keyword>
<dbReference type="InterPro" id="IPR035513">
    <property type="entry name" value="Invertase/methylesterase_inhib"/>
</dbReference>
<keyword evidence="1 4" id="KW-0732">Signal</keyword>
<dbReference type="NCBIfam" id="TIGR01614">
    <property type="entry name" value="PME_inhib"/>
    <property type="match status" value="1"/>
</dbReference>